<feature type="domain" description="Nephrocystin 3-like N-terminal" evidence="2">
    <location>
        <begin position="4"/>
        <end position="117"/>
    </location>
</feature>
<comment type="caution">
    <text evidence="3">The sequence shown here is derived from an EMBL/GenBank/DDBJ whole genome shotgun (WGS) entry which is preliminary data.</text>
</comment>
<name>A0ABR3EI53_9AGAR</name>
<evidence type="ECO:0000259" key="2">
    <source>
        <dbReference type="Pfam" id="PF24883"/>
    </source>
</evidence>
<dbReference type="Proteomes" id="UP001465976">
    <property type="component" value="Unassembled WGS sequence"/>
</dbReference>
<sequence>VTCSSPSSFVKALAYKLANFDKCLGIEIAKVLDDQPVVLQQPLDVQLQSLIVQPLTKYKVGNKIEGQMVVVIDGLDECMEEAGGSNTFHELLALLSHLALPNTFHSFPFLRLIVASRPEESIHMAFTRSLTPDDNPNGHPNILHFRLDTSSSETTADILKYLTIKFVEIFRKNN</sequence>
<gene>
    <name evidence="3" type="ORF">V5O48_019549</name>
</gene>
<protein>
    <recommendedName>
        <fullName evidence="2">Nephrocystin 3-like N-terminal domain-containing protein</fullName>
    </recommendedName>
</protein>
<reference evidence="3 4" key="1">
    <citation type="submission" date="2024-02" db="EMBL/GenBank/DDBJ databases">
        <title>A draft genome for the cacao thread blight pathogen Marasmius crinis-equi.</title>
        <authorList>
            <person name="Cohen S.P."/>
            <person name="Baruah I.K."/>
            <person name="Amoako-Attah I."/>
            <person name="Bukari Y."/>
            <person name="Meinhardt L.W."/>
            <person name="Bailey B.A."/>
        </authorList>
    </citation>
    <scope>NUCLEOTIDE SEQUENCE [LARGE SCALE GENOMIC DNA]</scope>
    <source>
        <strain evidence="3 4">GH-76</strain>
    </source>
</reference>
<proteinExistence type="predicted"/>
<evidence type="ECO:0000256" key="1">
    <source>
        <dbReference type="ARBA" id="ARBA00022737"/>
    </source>
</evidence>
<feature type="non-terminal residue" evidence="3">
    <location>
        <position position="174"/>
    </location>
</feature>
<evidence type="ECO:0000313" key="3">
    <source>
        <dbReference type="EMBL" id="KAL0562538.1"/>
    </source>
</evidence>
<keyword evidence="1" id="KW-0677">Repeat</keyword>
<dbReference type="Pfam" id="PF24883">
    <property type="entry name" value="NPHP3_N"/>
    <property type="match status" value="1"/>
</dbReference>
<feature type="non-terminal residue" evidence="3">
    <location>
        <position position="1"/>
    </location>
</feature>
<evidence type="ECO:0000313" key="4">
    <source>
        <dbReference type="Proteomes" id="UP001465976"/>
    </source>
</evidence>
<dbReference type="EMBL" id="JBAHYK010005304">
    <property type="protein sequence ID" value="KAL0562538.1"/>
    <property type="molecule type" value="Genomic_DNA"/>
</dbReference>
<accession>A0ABR3EI53</accession>
<keyword evidence="4" id="KW-1185">Reference proteome</keyword>
<dbReference type="InterPro" id="IPR056884">
    <property type="entry name" value="NPHP3-like_N"/>
</dbReference>
<organism evidence="3 4">
    <name type="scientific">Marasmius crinis-equi</name>
    <dbReference type="NCBI Taxonomy" id="585013"/>
    <lineage>
        <taxon>Eukaryota</taxon>
        <taxon>Fungi</taxon>
        <taxon>Dikarya</taxon>
        <taxon>Basidiomycota</taxon>
        <taxon>Agaricomycotina</taxon>
        <taxon>Agaricomycetes</taxon>
        <taxon>Agaricomycetidae</taxon>
        <taxon>Agaricales</taxon>
        <taxon>Marasmiineae</taxon>
        <taxon>Marasmiaceae</taxon>
        <taxon>Marasmius</taxon>
    </lineage>
</organism>